<evidence type="ECO:0000313" key="2">
    <source>
        <dbReference type="Proteomes" id="UP001285441"/>
    </source>
</evidence>
<reference evidence="1" key="1">
    <citation type="journal article" date="2023" name="Mol. Phylogenet. Evol.">
        <title>Genome-scale phylogeny and comparative genomics of the fungal order Sordariales.</title>
        <authorList>
            <person name="Hensen N."/>
            <person name="Bonometti L."/>
            <person name="Westerberg I."/>
            <person name="Brannstrom I.O."/>
            <person name="Guillou S."/>
            <person name="Cros-Aarteil S."/>
            <person name="Calhoun S."/>
            <person name="Haridas S."/>
            <person name="Kuo A."/>
            <person name="Mondo S."/>
            <person name="Pangilinan J."/>
            <person name="Riley R."/>
            <person name="LaButti K."/>
            <person name="Andreopoulos B."/>
            <person name="Lipzen A."/>
            <person name="Chen C."/>
            <person name="Yan M."/>
            <person name="Daum C."/>
            <person name="Ng V."/>
            <person name="Clum A."/>
            <person name="Steindorff A."/>
            <person name="Ohm R.A."/>
            <person name="Martin F."/>
            <person name="Silar P."/>
            <person name="Natvig D.O."/>
            <person name="Lalanne C."/>
            <person name="Gautier V."/>
            <person name="Ament-Velasquez S.L."/>
            <person name="Kruys A."/>
            <person name="Hutchinson M.I."/>
            <person name="Powell A.J."/>
            <person name="Barry K."/>
            <person name="Miller A.N."/>
            <person name="Grigoriev I.V."/>
            <person name="Debuchy R."/>
            <person name="Gladieux P."/>
            <person name="Hiltunen Thoren M."/>
            <person name="Johannesson H."/>
        </authorList>
    </citation>
    <scope>NUCLEOTIDE SEQUENCE</scope>
    <source>
        <strain evidence="1">CBS 232.78</strain>
    </source>
</reference>
<dbReference type="Proteomes" id="UP001285441">
    <property type="component" value="Unassembled WGS sequence"/>
</dbReference>
<comment type="caution">
    <text evidence="1">The sequence shown here is derived from an EMBL/GenBank/DDBJ whole genome shotgun (WGS) entry which is preliminary data.</text>
</comment>
<organism evidence="1 2">
    <name type="scientific">Podospora didyma</name>
    <dbReference type="NCBI Taxonomy" id="330526"/>
    <lineage>
        <taxon>Eukaryota</taxon>
        <taxon>Fungi</taxon>
        <taxon>Dikarya</taxon>
        <taxon>Ascomycota</taxon>
        <taxon>Pezizomycotina</taxon>
        <taxon>Sordariomycetes</taxon>
        <taxon>Sordariomycetidae</taxon>
        <taxon>Sordariales</taxon>
        <taxon>Podosporaceae</taxon>
        <taxon>Podospora</taxon>
    </lineage>
</organism>
<keyword evidence="2" id="KW-1185">Reference proteome</keyword>
<gene>
    <name evidence="1" type="ORF">B0H63DRAFT_522028</name>
</gene>
<reference evidence="1" key="2">
    <citation type="submission" date="2023-06" db="EMBL/GenBank/DDBJ databases">
        <authorList>
            <consortium name="Lawrence Berkeley National Laboratory"/>
            <person name="Haridas S."/>
            <person name="Hensen N."/>
            <person name="Bonometti L."/>
            <person name="Westerberg I."/>
            <person name="Brannstrom I.O."/>
            <person name="Guillou S."/>
            <person name="Cros-Aarteil S."/>
            <person name="Calhoun S."/>
            <person name="Kuo A."/>
            <person name="Mondo S."/>
            <person name="Pangilinan J."/>
            <person name="Riley R."/>
            <person name="LaButti K."/>
            <person name="Andreopoulos B."/>
            <person name="Lipzen A."/>
            <person name="Chen C."/>
            <person name="Yanf M."/>
            <person name="Daum C."/>
            <person name="Ng V."/>
            <person name="Clum A."/>
            <person name="Steindorff A."/>
            <person name="Ohm R."/>
            <person name="Martin F."/>
            <person name="Silar P."/>
            <person name="Natvig D."/>
            <person name="Lalanne C."/>
            <person name="Gautier V."/>
            <person name="Ament-velasquez S.L."/>
            <person name="Kruys A."/>
            <person name="Hutchinson M.I."/>
            <person name="Powell A.J."/>
            <person name="Barry K."/>
            <person name="Miller A.N."/>
            <person name="Grigoriev I.V."/>
            <person name="Debuchy R."/>
            <person name="Gladieux P."/>
            <person name="Thoren M.H."/>
            <person name="Johannesson H."/>
        </authorList>
    </citation>
    <scope>NUCLEOTIDE SEQUENCE</scope>
    <source>
        <strain evidence="1">CBS 232.78</strain>
    </source>
</reference>
<dbReference type="EMBL" id="JAULSW010000003">
    <property type="protein sequence ID" value="KAK3388010.1"/>
    <property type="molecule type" value="Genomic_DNA"/>
</dbReference>
<dbReference type="AlphaFoldDB" id="A0AAE0NUT7"/>
<proteinExistence type="predicted"/>
<name>A0AAE0NUT7_9PEZI</name>
<accession>A0AAE0NUT7</accession>
<protein>
    <submittedName>
        <fullName evidence="1">Uncharacterized protein</fullName>
    </submittedName>
</protein>
<evidence type="ECO:0000313" key="1">
    <source>
        <dbReference type="EMBL" id="KAK3388010.1"/>
    </source>
</evidence>
<sequence>MDTILLSTRLLPAAHWGAISPGYQPRASLLLFLMPGIPRRSITSSPPARQYPEFAEVLRRTSQTKWGWVIYRTAYGDEKAWARFKHIVTARWDAMLASSRHVPREVVAAADLVVSDYKTLSGASRTKLRRRHHAWAAEAEMAEMEDADEHSYYQTYEEHLDPYFENPGDKGQPRGWIVGWVKMIHDIDLYWSLGEDPAFWGYWDLIYARPPRWVCV</sequence>